<dbReference type="PANTHER" id="PTHR10037:SF62">
    <property type="entry name" value="SODIUM CHANNEL PROTEIN 60E"/>
    <property type="match status" value="1"/>
</dbReference>
<gene>
    <name evidence="7" type="ORF">PGLA1383_LOCUS30627</name>
</gene>
<dbReference type="Pfam" id="PF00520">
    <property type="entry name" value="Ion_trans"/>
    <property type="match status" value="1"/>
</dbReference>
<feature type="transmembrane region" description="Helical" evidence="5">
    <location>
        <begin position="132"/>
        <end position="151"/>
    </location>
</feature>
<dbReference type="AlphaFoldDB" id="A0A813FHJ4"/>
<dbReference type="SUPFAM" id="SSF81324">
    <property type="entry name" value="Voltage-gated potassium channels"/>
    <property type="match status" value="1"/>
</dbReference>
<proteinExistence type="predicted"/>
<dbReference type="InterPro" id="IPR027359">
    <property type="entry name" value="Volt_channel_dom_sf"/>
</dbReference>
<evidence type="ECO:0000256" key="2">
    <source>
        <dbReference type="ARBA" id="ARBA00022692"/>
    </source>
</evidence>
<dbReference type="GO" id="GO:0005248">
    <property type="term" value="F:voltage-gated sodium channel activity"/>
    <property type="evidence" value="ECO:0007669"/>
    <property type="project" value="TreeGrafter"/>
</dbReference>
<comment type="subcellular location">
    <subcellularLocation>
        <location evidence="1">Membrane</location>
        <topology evidence="1">Multi-pass membrane protein</topology>
    </subcellularLocation>
</comment>
<keyword evidence="3 5" id="KW-1133">Transmembrane helix</keyword>
<dbReference type="PANTHER" id="PTHR10037">
    <property type="entry name" value="VOLTAGE-GATED CATION CHANNEL CALCIUM AND SODIUM"/>
    <property type="match status" value="1"/>
</dbReference>
<comment type="caution">
    <text evidence="7">The sequence shown here is derived from an EMBL/GenBank/DDBJ whole genome shotgun (WGS) entry which is preliminary data.</text>
</comment>
<dbReference type="Gene3D" id="1.20.120.350">
    <property type="entry name" value="Voltage-gated potassium channels. Chain C"/>
    <property type="match status" value="1"/>
</dbReference>
<feature type="transmembrane region" description="Helical" evidence="5">
    <location>
        <begin position="208"/>
        <end position="232"/>
    </location>
</feature>
<dbReference type="PROSITE" id="PS50222">
    <property type="entry name" value="EF_HAND_2"/>
    <property type="match status" value="1"/>
</dbReference>
<evidence type="ECO:0000256" key="4">
    <source>
        <dbReference type="ARBA" id="ARBA00023136"/>
    </source>
</evidence>
<evidence type="ECO:0000256" key="5">
    <source>
        <dbReference type="SAM" id="Phobius"/>
    </source>
</evidence>
<dbReference type="InterPro" id="IPR002048">
    <property type="entry name" value="EF_hand_dom"/>
</dbReference>
<evidence type="ECO:0000259" key="6">
    <source>
        <dbReference type="PROSITE" id="PS50222"/>
    </source>
</evidence>
<dbReference type="Proteomes" id="UP000654075">
    <property type="component" value="Unassembled WGS sequence"/>
</dbReference>
<accession>A0A813FHJ4</accession>
<dbReference type="EMBL" id="CAJNNV010025170">
    <property type="protein sequence ID" value="CAE8612839.1"/>
    <property type="molecule type" value="Genomic_DNA"/>
</dbReference>
<evidence type="ECO:0000313" key="8">
    <source>
        <dbReference type="Proteomes" id="UP000654075"/>
    </source>
</evidence>
<dbReference type="GO" id="GO:0005509">
    <property type="term" value="F:calcium ion binding"/>
    <property type="evidence" value="ECO:0007669"/>
    <property type="project" value="InterPro"/>
</dbReference>
<reference evidence="7" key="1">
    <citation type="submission" date="2021-02" db="EMBL/GenBank/DDBJ databases">
        <authorList>
            <person name="Dougan E. K."/>
            <person name="Rhodes N."/>
            <person name="Thang M."/>
            <person name="Chan C."/>
        </authorList>
    </citation>
    <scope>NUCLEOTIDE SEQUENCE</scope>
</reference>
<feature type="transmembrane region" description="Helical" evidence="5">
    <location>
        <begin position="39"/>
        <end position="58"/>
    </location>
</feature>
<evidence type="ECO:0000313" key="7">
    <source>
        <dbReference type="EMBL" id="CAE8612839.1"/>
    </source>
</evidence>
<dbReference type="Gene3D" id="1.10.287.70">
    <property type="match status" value="1"/>
</dbReference>
<evidence type="ECO:0000256" key="1">
    <source>
        <dbReference type="ARBA" id="ARBA00004141"/>
    </source>
</evidence>
<keyword evidence="8" id="KW-1185">Reference proteome</keyword>
<feature type="transmembrane region" description="Helical" evidence="5">
    <location>
        <begin position="70"/>
        <end position="93"/>
    </location>
</feature>
<organism evidence="7 8">
    <name type="scientific">Polarella glacialis</name>
    <name type="common">Dinoflagellate</name>
    <dbReference type="NCBI Taxonomy" id="89957"/>
    <lineage>
        <taxon>Eukaryota</taxon>
        <taxon>Sar</taxon>
        <taxon>Alveolata</taxon>
        <taxon>Dinophyceae</taxon>
        <taxon>Suessiales</taxon>
        <taxon>Suessiaceae</taxon>
        <taxon>Polarella</taxon>
    </lineage>
</organism>
<evidence type="ECO:0000256" key="3">
    <source>
        <dbReference type="ARBA" id="ARBA00022989"/>
    </source>
</evidence>
<keyword evidence="4 5" id="KW-0472">Membrane</keyword>
<dbReference type="OrthoDB" id="431720at2759"/>
<name>A0A813FHJ4_POLGL</name>
<dbReference type="GO" id="GO:0001518">
    <property type="term" value="C:voltage-gated sodium channel complex"/>
    <property type="evidence" value="ECO:0007669"/>
    <property type="project" value="TreeGrafter"/>
</dbReference>
<keyword evidence="2 5" id="KW-0812">Transmembrane</keyword>
<feature type="transmembrane region" description="Helical" evidence="5">
    <location>
        <begin position="9"/>
        <end position="27"/>
    </location>
</feature>
<dbReference type="InterPro" id="IPR043203">
    <property type="entry name" value="VGCC_Ca_Na"/>
</dbReference>
<protein>
    <recommendedName>
        <fullName evidence="6">EF-hand domain-containing protein</fullName>
    </recommendedName>
</protein>
<sequence>MEKLTGNPLFTFFVDMMVFLNLIFLGFEVDADMPELESWVRIIFVVWYILEMLIRVLSLRKAFFMRLLNWLDLLCVILPVIDVLGGATGGWLWRLSGLRALRLLKIQAYAKTTRSLKDLSLVLDALRRSIKALMYLQLVMIFVFYSAGAWARGLIMRSGGLDDVPNFLGEEYFGSSIRAALTMFQLATLDGWAQSAVRPLLAVRPFEGFALTGFTFVSSYTLVSLALGVLVWSTCEEARSSSDHSDNAKRAEDKEILHQMSRYFEASLSMQDRDFIDLQELKDALLIPEIALGFHQLELPLKDAETLFSHVDDKDHGRVSLHQLIECIEVLGMPATTFDTCCLTARIGGTATFTTRLVTRTDKLINRLQDLGALLTCGIEELTRAAIEDPDLTEVPDIQLRKAGRIRHHNSGQMLRYTG</sequence>
<dbReference type="InterPro" id="IPR005821">
    <property type="entry name" value="Ion_trans_dom"/>
</dbReference>
<feature type="domain" description="EF-hand" evidence="6">
    <location>
        <begin position="299"/>
        <end position="334"/>
    </location>
</feature>